<dbReference type="SUPFAM" id="SSF53850">
    <property type="entry name" value="Periplasmic binding protein-like II"/>
    <property type="match status" value="1"/>
</dbReference>
<keyword evidence="1" id="KW-0732">Signal</keyword>
<dbReference type="Proteomes" id="UP001332192">
    <property type="component" value="Chromosome"/>
</dbReference>
<sequence length="270" mass="29125">MKPRASSHLAVWAVGLAALFGLRYLPPDTSLDRVQRSGTLTVCHPASLPPYVTYHPDEARADGLEAERVMGIARALGVRVQWNPQVNWYVTRDPTAWGVRKGSCDVLAGGIAATDASRGLLVLSKPYLRVSWAMIARRAPREGDRVALWVPYLGLDRVRMRATELLTARGFQPYFPGSAEQAARALAGHEVVALLTDEPTARWVAQQLAGHVPLFVAPEPALGTFQLALGFWKGDVTLERAVNRALESALGQAGEETPGDAGGQFGSAPQ</sequence>
<feature type="compositionally biased region" description="Gly residues" evidence="2">
    <location>
        <begin position="260"/>
        <end position="270"/>
    </location>
</feature>
<accession>A0ABZ1BUF0</accession>
<feature type="region of interest" description="Disordered" evidence="2">
    <location>
        <begin position="250"/>
        <end position="270"/>
    </location>
</feature>
<proteinExistence type="predicted"/>
<dbReference type="PANTHER" id="PTHR35936:SF19">
    <property type="entry name" value="AMINO-ACID-BINDING PROTEIN YXEM-RELATED"/>
    <property type="match status" value="1"/>
</dbReference>
<dbReference type="InterPro" id="IPR001638">
    <property type="entry name" value="Solute-binding_3/MltF_N"/>
</dbReference>
<evidence type="ECO:0000256" key="1">
    <source>
        <dbReference type="ARBA" id="ARBA00022729"/>
    </source>
</evidence>
<name>A0ABZ1BUF0_9FIRM</name>
<dbReference type="RefSeq" id="WP_324715429.1">
    <property type="nucleotide sequence ID" value="NZ_CP141615.1"/>
</dbReference>
<dbReference type="Pfam" id="PF00497">
    <property type="entry name" value="SBP_bac_3"/>
    <property type="match status" value="1"/>
</dbReference>
<keyword evidence="5" id="KW-1185">Reference proteome</keyword>
<organism evidence="4 5">
    <name type="scientific">Carboxydichorda subterranea</name>
    <dbReference type="NCBI Taxonomy" id="3109565"/>
    <lineage>
        <taxon>Bacteria</taxon>
        <taxon>Bacillati</taxon>
        <taxon>Bacillota</taxon>
        <taxon>Limnochordia</taxon>
        <taxon>Limnochordales</taxon>
        <taxon>Geochordaceae</taxon>
        <taxon>Carboxydichorda</taxon>
    </lineage>
</organism>
<evidence type="ECO:0000313" key="5">
    <source>
        <dbReference type="Proteomes" id="UP001332192"/>
    </source>
</evidence>
<protein>
    <submittedName>
        <fullName evidence="4">Transporter substrate-binding domain-containing protein</fullName>
    </submittedName>
</protein>
<dbReference type="EMBL" id="CP141615">
    <property type="protein sequence ID" value="WRP16156.1"/>
    <property type="molecule type" value="Genomic_DNA"/>
</dbReference>
<dbReference type="Gene3D" id="3.40.190.10">
    <property type="entry name" value="Periplasmic binding protein-like II"/>
    <property type="match status" value="2"/>
</dbReference>
<evidence type="ECO:0000259" key="3">
    <source>
        <dbReference type="SMART" id="SM00062"/>
    </source>
</evidence>
<evidence type="ECO:0000313" key="4">
    <source>
        <dbReference type="EMBL" id="WRP16156.1"/>
    </source>
</evidence>
<gene>
    <name evidence="4" type="ORF">U7230_08545</name>
</gene>
<dbReference type="SMART" id="SM00062">
    <property type="entry name" value="PBPb"/>
    <property type="match status" value="1"/>
</dbReference>
<evidence type="ECO:0000256" key="2">
    <source>
        <dbReference type="SAM" id="MobiDB-lite"/>
    </source>
</evidence>
<reference evidence="4 5" key="1">
    <citation type="journal article" date="2024" name="Front. Microbiol.">
        <title>Novel thermophilic genera Geochorda gen. nov. and Carboxydochorda gen. nov. from the deep terrestrial subsurface reveal the ecophysiological diversity in the class Limnochordia.</title>
        <authorList>
            <person name="Karnachuk O.V."/>
            <person name="Lukina A.P."/>
            <person name="Avakyan M.R."/>
            <person name="Kadnikov V.V."/>
            <person name="Begmatov S."/>
            <person name="Beletsky A.V."/>
            <person name="Vlasova K.G."/>
            <person name="Novikov A.A."/>
            <person name="Shcherbakova V.A."/>
            <person name="Mardanov A.V."/>
            <person name="Ravin N.V."/>
        </authorList>
    </citation>
    <scope>NUCLEOTIDE SEQUENCE [LARGE SCALE GENOMIC DNA]</scope>
    <source>
        <strain evidence="4 5">L945</strain>
    </source>
</reference>
<dbReference type="PANTHER" id="PTHR35936">
    <property type="entry name" value="MEMBRANE-BOUND LYTIC MUREIN TRANSGLYCOSYLASE F"/>
    <property type="match status" value="1"/>
</dbReference>
<feature type="domain" description="Solute-binding protein family 3/N-terminal" evidence="3">
    <location>
        <begin position="39"/>
        <end position="261"/>
    </location>
</feature>